<reference evidence="2 3" key="1">
    <citation type="submission" date="2019-01" db="EMBL/GenBank/DDBJ databases">
        <title>Genome Assembly of Collichthys lucidus.</title>
        <authorList>
            <person name="Cai M."/>
            <person name="Xiao S."/>
        </authorList>
    </citation>
    <scope>NUCLEOTIDE SEQUENCE [LARGE SCALE GENOMIC DNA]</scope>
    <source>
        <strain evidence="2">JT15FE1705JMU</strain>
        <tissue evidence="2">Muscle</tissue>
    </source>
</reference>
<accession>A0A4U5V702</accession>
<organism evidence="2 3">
    <name type="scientific">Collichthys lucidus</name>
    <name type="common">Big head croaker</name>
    <name type="synonym">Sciaena lucida</name>
    <dbReference type="NCBI Taxonomy" id="240159"/>
    <lineage>
        <taxon>Eukaryota</taxon>
        <taxon>Metazoa</taxon>
        <taxon>Chordata</taxon>
        <taxon>Craniata</taxon>
        <taxon>Vertebrata</taxon>
        <taxon>Euteleostomi</taxon>
        <taxon>Actinopterygii</taxon>
        <taxon>Neopterygii</taxon>
        <taxon>Teleostei</taxon>
        <taxon>Neoteleostei</taxon>
        <taxon>Acanthomorphata</taxon>
        <taxon>Eupercaria</taxon>
        <taxon>Sciaenidae</taxon>
        <taxon>Collichthys</taxon>
    </lineage>
</organism>
<dbReference type="STRING" id="240159.A0A4U5V702"/>
<name>A0A4U5V702_COLLU</name>
<dbReference type="EMBL" id="CM014092">
    <property type="protein sequence ID" value="TKS83120.1"/>
    <property type="molecule type" value="Genomic_DNA"/>
</dbReference>
<dbReference type="Proteomes" id="UP000298787">
    <property type="component" value="Chromosome 15"/>
</dbReference>
<feature type="compositionally biased region" description="Low complexity" evidence="1">
    <location>
        <begin position="99"/>
        <end position="115"/>
    </location>
</feature>
<gene>
    <name evidence="2" type="ORF">D9C73_017230</name>
</gene>
<feature type="compositionally biased region" description="Polar residues" evidence="1">
    <location>
        <begin position="116"/>
        <end position="128"/>
    </location>
</feature>
<evidence type="ECO:0000256" key="1">
    <source>
        <dbReference type="SAM" id="MobiDB-lite"/>
    </source>
</evidence>
<sequence length="336" mass="38416">MFTQAPRRMQRVRRAAASVYTAGTIEFREEVISQSTVWALVHCVLHERKGKQGDIEQTWKLKDERERVEGKRRRSGGDREMEKMKLKDFCWQLELKYSTSSNDSDTTDSQVTSWSRSSKNTGTSSTWVRHQHKKPSEDAEAFFVSKLWINQASIDQRNNYQHQMSHLHAASGFELDNKREYRSASFTGGKKSLLADDAHQCHVRNELKSLLLDWLHPFPFGLKSQAMLASLIGFTHARPCGWVELGLGNLIPTQDVMPFHYWTLLQVKETSSSVTSAVCCSVIAPIMRTAALLEATFTRHVLKDNTSHWGNSKEERSLLKELQVLTSDELILTPTF</sequence>
<dbReference type="AlphaFoldDB" id="A0A4U5V702"/>
<protein>
    <submittedName>
        <fullName evidence="2">Uncharacterized protein</fullName>
    </submittedName>
</protein>
<proteinExistence type="predicted"/>
<feature type="region of interest" description="Disordered" evidence="1">
    <location>
        <begin position="99"/>
        <end position="131"/>
    </location>
</feature>
<evidence type="ECO:0000313" key="2">
    <source>
        <dbReference type="EMBL" id="TKS83120.1"/>
    </source>
</evidence>
<evidence type="ECO:0000313" key="3">
    <source>
        <dbReference type="Proteomes" id="UP000298787"/>
    </source>
</evidence>
<keyword evidence="3" id="KW-1185">Reference proteome</keyword>